<gene>
    <name evidence="9" type="ORF">SAMN05720606_107132</name>
</gene>
<evidence type="ECO:0000259" key="8">
    <source>
        <dbReference type="PROSITE" id="PS50928"/>
    </source>
</evidence>
<evidence type="ECO:0000256" key="5">
    <source>
        <dbReference type="ARBA" id="ARBA00022989"/>
    </source>
</evidence>
<feature type="domain" description="ABC transmembrane type-1" evidence="8">
    <location>
        <begin position="112"/>
        <end position="301"/>
    </location>
</feature>
<dbReference type="InterPro" id="IPR035906">
    <property type="entry name" value="MetI-like_sf"/>
</dbReference>
<keyword evidence="4 7" id="KW-0812">Transmembrane</keyword>
<dbReference type="STRING" id="582692.SAMN05720606_107132"/>
<keyword evidence="2 7" id="KW-0813">Transport</keyword>
<evidence type="ECO:0000256" key="6">
    <source>
        <dbReference type="ARBA" id="ARBA00023136"/>
    </source>
</evidence>
<dbReference type="Proteomes" id="UP000198538">
    <property type="component" value="Unassembled WGS sequence"/>
</dbReference>
<dbReference type="PROSITE" id="PS50928">
    <property type="entry name" value="ABC_TM1"/>
    <property type="match status" value="1"/>
</dbReference>
<dbReference type="CDD" id="cd06261">
    <property type="entry name" value="TM_PBP2"/>
    <property type="match status" value="1"/>
</dbReference>
<dbReference type="PANTHER" id="PTHR43386">
    <property type="entry name" value="OLIGOPEPTIDE TRANSPORT SYSTEM PERMEASE PROTEIN APPC"/>
    <property type="match status" value="1"/>
</dbReference>
<dbReference type="AlphaFoldDB" id="A0A1G5HQ35"/>
<evidence type="ECO:0000256" key="7">
    <source>
        <dbReference type="RuleBase" id="RU363032"/>
    </source>
</evidence>
<evidence type="ECO:0000256" key="1">
    <source>
        <dbReference type="ARBA" id="ARBA00004651"/>
    </source>
</evidence>
<keyword evidence="6 7" id="KW-0472">Membrane</keyword>
<protein>
    <submittedName>
        <fullName evidence="9">Peptide/nickel transport system permease protein</fullName>
    </submittedName>
</protein>
<reference evidence="10" key="1">
    <citation type="submission" date="2016-10" db="EMBL/GenBank/DDBJ databases">
        <authorList>
            <person name="Varghese N."/>
            <person name="Submissions S."/>
        </authorList>
    </citation>
    <scope>NUCLEOTIDE SEQUENCE [LARGE SCALE GENOMIC DNA]</scope>
    <source>
        <strain evidence="10">BL9</strain>
    </source>
</reference>
<accession>A0A1G5HQ35</accession>
<dbReference type="Pfam" id="PF00528">
    <property type="entry name" value="BPD_transp_1"/>
    <property type="match status" value="1"/>
</dbReference>
<evidence type="ECO:0000256" key="2">
    <source>
        <dbReference type="ARBA" id="ARBA00022448"/>
    </source>
</evidence>
<evidence type="ECO:0000313" key="10">
    <source>
        <dbReference type="Proteomes" id="UP000198538"/>
    </source>
</evidence>
<feature type="transmembrane region" description="Helical" evidence="7">
    <location>
        <begin position="233"/>
        <end position="258"/>
    </location>
</feature>
<dbReference type="InterPro" id="IPR000515">
    <property type="entry name" value="MetI-like"/>
</dbReference>
<dbReference type="GO" id="GO:0005886">
    <property type="term" value="C:plasma membrane"/>
    <property type="evidence" value="ECO:0007669"/>
    <property type="project" value="UniProtKB-SubCell"/>
</dbReference>
<dbReference type="Gene3D" id="1.10.3720.10">
    <property type="entry name" value="MetI-like"/>
    <property type="match status" value="1"/>
</dbReference>
<comment type="similarity">
    <text evidence="7">Belongs to the binding-protein-dependent transport system permease family.</text>
</comment>
<dbReference type="EMBL" id="FMVM01000007">
    <property type="protein sequence ID" value="SCY65801.1"/>
    <property type="molecule type" value="Genomic_DNA"/>
</dbReference>
<keyword evidence="10" id="KW-1185">Reference proteome</keyword>
<dbReference type="GO" id="GO:0055085">
    <property type="term" value="P:transmembrane transport"/>
    <property type="evidence" value="ECO:0007669"/>
    <property type="project" value="InterPro"/>
</dbReference>
<organism evidence="9 10">
    <name type="scientific">Paenibacillus polysaccharolyticus</name>
    <dbReference type="NCBI Taxonomy" id="582692"/>
    <lineage>
        <taxon>Bacteria</taxon>
        <taxon>Bacillati</taxon>
        <taxon>Bacillota</taxon>
        <taxon>Bacilli</taxon>
        <taxon>Bacillales</taxon>
        <taxon>Paenibacillaceae</taxon>
        <taxon>Paenibacillus</taxon>
    </lineage>
</organism>
<feature type="transmembrane region" description="Helical" evidence="7">
    <location>
        <begin position="278"/>
        <end position="301"/>
    </location>
</feature>
<dbReference type="InterPro" id="IPR050366">
    <property type="entry name" value="BP-dependent_transpt_permease"/>
</dbReference>
<comment type="subcellular location">
    <subcellularLocation>
        <location evidence="1 7">Cell membrane</location>
        <topology evidence="1 7">Multi-pass membrane protein</topology>
    </subcellularLocation>
</comment>
<dbReference type="PANTHER" id="PTHR43386:SF1">
    <property type="entry name" value="D,D-DIPEPTIDE TRANSPORT SYSTEM PERMEASE PROTEIN DDPC-RELATED"/>
    <property type="match status" value="1"/>
</dbReference>
<keyword evidence="5 7" id="KW-1133">Transmembrane helix</keyword>
<keyword evidence="3" id="KW-1003">Cell membrane</keyword>
<feature type="transmembrane region" description="Helical" evidence="7">
    <location>
        <begin position="50"/>
        <end position="72"/>
    </location>
</feature>
<dbReference type="SUPFAM" id="SSF161098">
    <property type="entry name" value="MetI-like"/>
    <property type="match status" value="1"/>
</dbReference>
<name>A0A1G5HQ35_9BACL</name>
<dbReference type="RefSeq" id="WP_090919774.1">
    <property type="nucleotide sequence ID" value="NZ_FMVM01000007.1"/>
</dbReference>
<evidence type="ECO:0000256" key="3">
    <source>
        <dbReference type="ARBA" id="ARBA00022475"/>
    </source>
</evidence>
<feature type="transmembrane region" description="Helical" evidence="7">
    <location>
        <begin position="116"/>
        <end position="139"/>
    </location>
</feature>
<proteinExistence type="inferred from homology"/>
<evidence type="ECO:0000256" key="4">
    <source>
        <dbReference type="ARBA" id="ARBA00022692"/>
    </source>
</evidence>
<evidence type="ECO:0000313" key="9">
    <source>
        <dbReference type="EMBL" id="SCY65801.1"/>
    </source>
</evidence>
<sequence length="316" mass="33418">MSMKPLAGHKKTWAGNARSTGSTEIVGKARLWRWNRLPWQRRVSSVVSRLFLYTALLIVIFTVACAIVPGWIAPYDPTQMMTDAILQAPSAAHLFGTDYFGRDIFSVVVHGSRDSLLIGFASVLVGGLVGSALGILAGYTGGLVDTVTMRAVDILMAVPGVLLALSVAAALGPGLLNIALAVAVASIPGYARVMRGQVMSVKNLPFITATRSLGGSNARIFWKHVLPHSLSPLLVMATLGVGTSILTGSGLSFLGLGVLKEIPDWGALLSQGRGYLTVAWWICTFPGLAITLFVLAVNLIGDDIRDRLDPKVKGAA</sequence>